<comment type="subunit">
    <text evidence="12">Interacts with CtaB.</text>
</comment>
<dbReference type="EC" id="1.17.99.9" evidence="12"/>
<evidence type="ECO:0000313" key="14">
    <source>
        <dbReference type="Proteomes" id="UP000515317"/>
    </source>
</evidence>
<organism evidence="13 14">
    <name type="scientific">Terrihabitans soli</name>
    <dbReference type="NCBI Taxonomy" id="708113"/>
    <lineage>
        <taxon>Bacteria</taxon>
        <taxon>Pseudomonadati</taxon>
        <taxon>Pseudomonadota</taxon>
        <taxon>Alphaproteobacteria</taxon>
        <taxon>Hyphomicrobiales</taxon>
        <taxon>Terrihabitans</taxon>
    </lineage>
</organism>
<accession>A0A6S6QUB7</accession>
<keyword evidence="5 12" id="KW-1133">Transmembrane helix</keyword>
<dbReference type="RefSeq" id="WP_222877290.1">
    <property type="nucleotide sequence ID" value="NZ_AP023361.1"/>
</dbReference>
<dbReference type="PANTHER" id="PTHR23289">
    <property type="entry name" value="CYTOCHROME C OXIDASE ASSEMBLY PROTEIN COX15"/>
    <property type="match status" value="1"/>
</dbReference>
<keyword evidence="3 12" id="KW-0812">Transmembrane</keyword>
<feature type="transmembrane region" description="Helical" evidence="12">
    <location>
        <begin position="257"/>
        <end position="275"/>
    </location>
</feature>
<keyword evidence="7 12" id="KW-0408">Iron</keyword>
<feature type="transmembrane region" description="Helical" evidence="12">
    <location>
        <begin position="12"/>
        <end position="31"/>
    </location>
</feature>
<evidence type="ECO:0000256" key="8">
    <source>
        <dbReference type="ARBA" id="ARBA00023133"/>
    </source>
</evidence>
<evidence type="ECO:0000256" key="7">
    <source>
        <dbReference type="ARBA" id="ARBA00023004"/>
    </source>
</evidence>
<dbReference type="AlphaFoldDB" id="A0A6S6QUB7"/>
<dbReference type="PANTHER" id="PTHR23289:SF2">
    <property type="entry name" value="CYTOCHROME C OXIDASE ASSEMBLY PROTEIN COX15 HOMOLOG"/>
    <property type="match status" value="1"/>
</dbReference>
<comment type="subcellular location">
    <subcellularLocation>
        <location evidence="12">Cell membrane</location>
        <topology evidence="12">Multi-pass membrane protein</topology>
    </subcellularLocation>
    <subcellularLocation>
        <location evidence="2">Membrane</location>
        <topology evidence="2">Multi-pass membrane protein</topology>
    </subcellularLocation>
</comment>
<evidence type="ECO:0000313" key="13">
    <source>
        <dbReference type="EMBL" id="BCJ90671.1"/>
    </source>
</evidence>
<comment type="pathway">
    <text evidence="10 12">Porphyrin-containing compound metabolism; heme A biosynthesis; heme A from heme O: step 1/1.</text>
</comment>
<keyword evidence="6 12" id="KW-0560">Oxidoreductase</keyword>
<dbReference type="HAMAP" id="MF_01665">
    <property type="entry name" value="HemeA_synth_type2"/>
    <property type="match status" value="1"/>
</dbReference>
<gene>
    <name evidence="12 13" type="primary">ctaA</name>
    <name evidence="13" type="ORF">IZ6_14060</name>
</gene>
<comment type="cofactor">
    <cofactor evidence="1 12">
        <name>heme b</name>
        <dbReference type="ChEBI" id="CHEBI:60344"/>
    </cofactor>
</comment>
<feature type="binding site" description="axial binding residue" evidence="12">
    <location>
        <position position="259"/>
    </location>
    <ligand>
        <name>heme</name>
        <dbReference type="ChEBI" id="CHEBI:30413"/>
    </ligand>
    <ligandPart>
        <name>Fe</name>
        <dbReference type="ChEBI" id="CHEBI:18248"/>
    </ligandPart>
</feature>
<dbReference type="GO" id="GO:0046872">
    <property type="term" value="F:metal ion binding"/>
    <property type="evidence" value="ECO:0007669"/>
    <property type="project" value="UniProtKB-KW"/>
</dbReference>
<keyword evidence="9 12" id="KW-0472">Membrane</keyword>
<feature type="transmembrane region" description="Helical" evidence="12">
    <location>
        <begin position="196"/>
        <end position="215"/>
    </location>
</feature>
<evidence type="ECO:0000256" key="6">
    <source>
        <dbReference type="ARBA" id="ARBA00023002"/>
    </source>
</evidence>
<dbReference type="Proteomes" id="UP000515317">
    <property type="component" value="Chromosome"/>
</dbReference>
<evidence type="ECO:0000256" key="1">
    <source>
        <dbReference type="ARBA" id="ARBA00001970"/>
    </source>
</evidence>
<evidence type="ECO:0000256" key="3">
    <source>
        <dbReference type="ARBA" id="ARBA00022692"/>
    </source>
</evidence>
<evidence type="ECO:0000256" key="10">
    <source>
        <dbReference type="ARBA" id="ARBA00044501"/>
    </source>
</evidence>
<name>A0A6S6QUB7_9HYPH</name>
<comment type="function">
    <text evidence="12">Catalyzes the conversion of heme O to heme A by two successive hydroxylations of the methyl group at C8. The first hydroxylation forms heme I, the second hydroxylation results in an unstable dihydroxymethyl group, which spontaneously dehydrates, resulting in the formyl group of heme A.</text>
</comment>
<reference evidence="13 14" key="1">
    <citation type="submission" date="2020-08" db="EMBL/GenBank/DDBJ databases">
        <title>Genome sequence of Rhizobiales bacterium strain IZ6.</title>
        <authorList>
            <person name="Nakai R."/>
            <person name="Naganuma T."/>
        </authorList>
    </citation>
    <scope>NUCLEOTIDE SEQUENCE [LARGE SCALE GENOMIC DNA]</scope>
    <source>
        <strain evidence="13 14">IZ6</strain>
    </source>
</reference>
<evidence type="ECO:0000256" key="5">
    <source>
        <dbReference type="ARBA" id="ARBA00022989"/>
    </source>
</evidence>
<dbReference type="GO" id="GO:0006784">
    <property type="term" value="P:heme A biosynthetic process"/>
    <property type="evidence" value="ECO:0007669"/>
    <property type="project" value="UniProtKB-UniRule"/>
</dbReference>
<evidence type="ECO:0000256" key="9">
    <source>
        <dbReference type="ARBA" id="ARBA00023136"/>
    </source>
</evidence>
<protein>
    <recommendedName>
        <fullName evidence="12">Heme A synthase</fullName>
        <shortName evidence="12">HAS</shortName>
        <ecNumber evidence="12">1.17.99.9</ecNumber>
    </recommendedName>
    <alternativeName>
        <fullName evidence="12">Cytochrome aa3-controlling protein</fullName>
    </alternativeName>
</protein>
<comment type="similarity">
    <text evidence="12">Belongs to the COX15/CtaA family. Type 2 subfamily.</text>
</comment>
<feature type="transmembrane region" description="Helical" evidence="12">
    <location>
        <begin position="287"/>
        <end position="308"/>
    </location>
</feature>
<dbReference type="GO" id="GO:0120547">
    <property type="term" value="F:heme A synthase activity"/>
    <property type="evidence" value="ECO:0007669"/>
    <property type="project" value="UniProtKB-EC"/>
</dbReference>
<comment type="caution">
    <text evidence="12">Lacks conserved residue(s) required for the propagation of feature annotation.</text>
</comment>
<keyword evidence="12" id="KW-1003">Cell membrane</keyword>
<evidence type="ECO:0000256" key="12">
    <source>
        <dbReference type="HAMAP-Rule" id="MF_01665"/>
    </source>
</evidence>
<keyword evidence="8 12" id="KW-0350">Heme biosynthesis</keyword>
<dbReference type="GO" id="GO:0005886">
    <property type="term" value="C:plasma membrane"/>
    <property type="evidence" value="ECO:0007669"/>
    <property type="project" value="UniProtKB-SubCell"/>
</dbReference>
<dbReference type="InterPro" id="IPR023754">
    <property type="entry name" value="HemeA_Synthase_type2"/>
</dbReference>
<proteinExistence type="inferred from homology"/>
<comment type="catalytic activity">
    <reaction evidence="11">
        <text>Fe(II)-heme o + 2 A + H2O = Fe(II)-heme a + 2 AH2</text>
        <dbReference type="Rhea" id="RHEA:63388"/>
        <dbReference type="ChEBI" id="CHEBI:13193"/>
        <dbReference type="ChEBI" id="CHEBI:15377"/>
        <dbReference type="ChEBI" id="CHEBI:17499"/>
        <dbReference type="ChEBI" id="CHEBI:60530"/>
        <dbReference type="ChEBI" id="CHEBI:61715"/>
        <dbReference type="EC" id="1.17.99.9"/>
    </reaction>
    <physiologicalReaction direction="left-to-right" evidence="11">
        <dbReference type="Rhea" id="RHEA:63389"/>
    </physiologicalReaction>
</comment>
<evidence type="ECO:0000256" key="11">
    <source>
        <dbReference type="ARBA" id="ARBA00048044"/>
    </source>
</evidence>
<dbReference type="KEGG" id="tso:IZ6_14060"/>
<dbReference type="InterPro" id="IPR003780">
    <property type="entry name" value="COX15/CtaA_fam"/>
</dbReference>
<evidence type="ECO:0000256" key="4">
    <source>
        <dbReference type="ARBA" id="ARBA00022723"/>
    </source>
</evidence>
<evidence type="ECO:0000256" key="2">
    <source>
        <dbReference type="ARBA" id="ARBA00004141"/>
    </source>
</evidence>
<feature type="transmembrane region" description="Helical" evidence="12">
    <location>
        <begin position="156"/>
        <end position="176"/>
    </location>
</feature>
<dbReference type="Pfam" id="PF02628">
    <property type="entry name" value="COX15-CtaA"/>
    <property type="match status" value="1"/>
</dbReference>
<feature type="transmembrane region" description="Helical" evidence="12">
    <location>
        <begin position="125"/>
        <end position="144"/>
    </location>
</feature>
<keyword evidence="14" id="KW-1185">Reference proteome</keyword>
<feature type="binding site" description="axial binding residue" evidence="12">
    <location>
        <position position="316"/>
    </location>
    <ligand>
        <name>heme</name>
        <dbReference type="ChEBI" id="CHEBI:30413"/>
    </ligand>
    <ligandPart>
        <name>Fe</name>
        <dbReference type="ChEBI" id="CHEBI:18248"/>
    </ligandPart>
</feature>
<dbReference type="EMBL" id="AP023361">
    <property type="protein sequence ID" value="BCJ90671.1"/>
    <property type="molecule type" value="Genomic_DNA"/>
</dbReference>
<sequence>MAATRSLRPVRIWLLIVALMVAVMVLVGGATRLTESGLSITEWKPVTGTLPPLSREAWEAEFAKYKEIPQYQQINRGMSLDEFKTIFFWEWGHRLLGRVIGFVFLLPLIFFWWRGYLSRSLAPKLAVLFVLGGLQGAVGWWMVASGLVDRVSVAPYRLAVHLTFAFFLFAAIIWVVRSLSPAKGERVPAGVRRGAFAVMIIAFVQVFLGAIVAGLDAGMTFTTWPLMDGHFIPGLDSLTAMEPAWRNLFENPMTSQFVHRMTAYLLLIAAILHAFQARGTAAGKSAIVLAGLVTLQAVLGILTLVHLVPIPLALAHQLGALFVIGHGTGHVWKVSARP</sequence>
<feature type="transmembrane region" description="Helical" evidence="12">
    <location>
        <begin position="95"/>
        <end position="113"/>
    </location>
</feature>
<keyword evidence="4 12" id="KW-0479">Metal-binding</keyword>
<dbReference type="UniPathway" id="UPA00269">
    <property type="reaction ID" value="UER00713"/>
</dbReference>